<dbReference type="Proteomes" id="UP001218218">
    <property type="component" value="Unassembled WGS sequence"/>
</dbReference>
<organism evidence="1 2">
    <name type="scientific">Mycena albidolilacea</name>
    <dbReference type="NCBI Taxonomy" id="1033008"/>
    <lineage>
        <taxon>Eukaryota</taxon>
        <taxon>Fungi</taxon>
        <taxon>Dikarya</taxon>
        <taxon>Basidiomycota</taxon>
        <taxon>Agaricomycotina</taxon>
        <taxon>Agaricomycetes</taxon>
        <taxon>Agaricomycetidae</taxon>
        <taxon>Agaricales</taxon>
        <taxon>Marasmiineae</taxon>
        <taxon>Mycenaceae</taxon>
        <taxon>Mycena</taxon>
    </lineage>
</organism>
<keyword evidence="2" id="KW-1185">Reference proteome</keyword>
<evidence type="ECO:0000313" key="2">
    <source>
        <dbReference type="Proteomes" id="UP001218218"/>
    </source>
</evidence>
<dbReference type="AlphaFoldDB" id="A0AAD7AWN3"/>
<sequence length="208" mass="23965">SWTSTIYTFYTGDIHIEYCDGKLHHVFICTEQGCGHHVLRNQTTKDHNLTKNLKKHTNKCWGSNTVDAAAHIGHLNKARDLLVTLKGVKNQCLTDIFKHHTPGSNLNSFSHHLRPFVIAADCGLHYLMKSGHSTMWIPSPSTIARDVKLLFKRTRERIWQHLDVHISQTLPPSLRLCLYFLLLPFPHCLHHFLRCTDRLLDSGEEILF</sequence>
<name>A0AAD7AWN3_9AGAR</name>
<dbReference type="EMBL" id="JARIHO010000001">
    <property type="protein sequence ID" value="KAJ7369090.1"/>
    <property type="molecule type" value="Genomic_DNA"/>
</dbReference>
<feature type="non-terminal residue" evidence="1">
    <location>
        <position position="1"/>
    </location>
</feature>
<gene>
    <name evidence="1" type="ORF">DFH08DRAFT_676586</name>
</gene>
<accession>A0AAD7AWN3</accession>
<protein>
    <submittedName>
        <fullName evidence="1">Uncharacterized protein</fullName>
    </submittedName>
</protein>
<proteinExistence type="predicted"/>
<reference evidence="1" key="1">
    <citation type="submission" date="2023-03" db="EMBL/GenBank/DDBJ databases">
        <title>Massive genome expansion in bonnet fungi (Mycena s.s.) driven by repeated elements and novel gene families across ecological guilds.</title>
        <authorList>
            <consortium name="Lawrence Berkeley National Laboratory"/>
            <person name="Harder C.B."/>
            <person name="Miyauchi S."/>
            <person name="Viragh M."/>
            <person name="Kuo A."/>
            <person name="Thoen E."/>
            <person name="Andreopoulos B."/>
            <person name="Lu D."/>
            <person name="Skrede I."/>
            <person name="Drula E."/>
            <person name="Henrissat B."/>
            <person name="Morin E."/>
            <person name="Kohler A."/>
            <person name="Barry K."/>
            <person name="LaButti K."/>
            <person name="Morin E."/>
            <person name="Salamov A."/>
            <person name="Lipzen A."/>
            <person name="Mereny Z."/>
            <person name="Hegedus B."/>
            <person name="Baldrian P."/>
            <person name="Stursova M."/>
            <person name="Weitz H."/>
            <person name="Taylor A."/>
            <person name="Grigoriev I.V."/>
            <person name="Nagy L.G."/>
            <person name="Martin F."/>
            <person name="Kauserud H."/>
        </authorList>
    </citation>
    <scope>NUCLEOTIDE SEQUENCE</scope>
    <source>
        <strain evidence="1">CBHHK002</strain>
    </source>
</reference>
<comment type="caution">
    <text evidence="1">The sequence shown here is derived from an EMBL/GenBank/DDBJ whole genome shotgun (WGS) entry which is preliminary data.</text>
</comment>
<evidence type="ECO:0000313" key="1">
    <source>
        <dbReference type="EMBL" id="KAJ7369090.1"/>
    </source>
</evidence>